<reference evidence="4 5" key="1">
    <citation type="submission" date="2018-06" db="EMBL/GenBank/DDBJ databases">
        <title>Freshwater and sediment microbial communities from various areas in North America, analyzing microbe dynamics in response to fracking.</title>
        <authorList>
            <person name="Lamendella R."/>
        </authorList>
    </citation>
    <scope>NUCLEOTIDE SEQUENCE [LARGE SCALE GENOMIC DNA]</scope>
    <source>
        <strain evidence="4 5">17</strain>
    </source>
</reference>
<evidence type="ECO:0000256" key="2">
    <source>
        <dbReference type="SAM" id="Phobius"/>
    </source>
</evidence>
<dbReference type="InterPro" id="IPR043128">
    <property type="entry name" value="Rev_trsase/Diguanyl_cyclase"/>
</dbReference>
<dbReference type="InterPro" id="IPR050469">
    <property type="entry name" value="Diguanylate_Cyclase"/>
</dbReference>
<name>A0AAX1PMY8_AERSA</name>
<feature type="domain" description="GGDEF" evidence="3">
    <location>
        <begin position="227"/>
        <end position="355"/>
    </location>
</feature>
<evidence type="ECO:0000256" key="1">
    <source>
        <dbReference type="ARBA" id="ARBA00012528"/>
    </source>
</evidence>
<evidence type="ECO:0000313" key="5">
    <source>
        <dbReference type="Proteomes" id="UP000249422"/>
    </source>
</evidence>
<evidence type="ECO:0000259" key="3">
    <source>
        <dbReference type="PROSITE" id="PS50887"/>
    </source>
</evidence>
<dbReference type="GO" id="GO:0005886">
    <property type="term" value="C:plasma membrane"/>
    <property type="evidence" value="ECO:0007669"/>
    <property type="project" value="TreeGrafter"/>
</dbReference>
<dbReference type="PROSITE" id="PS51257">
    <property type="entry name" value="PROKAR_LIPOPROTEIN"/>
    <property type="match status" value="1"/>
</dbReference>
<sequence length="589" mass="65542">MGRQRHNLLLVSITLLFLFSSGCGLYLQHRQEQLVDTFYRNIHWNISQVMLESQRFLYDLRLYRAGQLDMETLSLDYDLLWNRLDIFLISSETADARERHGLGKALAGLFEQIKLLEPQMQAGQLREGAELAQLQTRIAEQTYQIGVVGDRILSSQEREASVNQIRSSLFWLQICQLILLVTGGALVFALIRANLQNRRLSLLDPLTQLGNRRALQEQLTRSLQSSRAQALVVLDLKRFKQVNDLLGYQVGDRLLQTVANKLQQAYSGHAYRLGGDEFAVVLTEDIQGMEEQIQALKQLLHFEFVTRESRFELACRLGVAQVEETQDPNRLLDQAILALNQAKRDANEDITWFQPGMLQQLQLTQRQLHQLRDWLAHRIPSPLMVDMPLLSSENGLRVRGVLLRWQENLAPCEMSWLQEGGILGPVIARLLQEHEKAASGEPQPLLIALNHQAQLAHVLAYLPATVHVEPILLLPALQQDASLLAKVNQRGCTLALSELGSSTPTLLAGALLVAGDRKPHQLVATAGTAVGVGAPHSGRCSGCAAGLTGCDKKGDPMDRPFCMRLSAGQGDGKGAQDCLITRSGSTVIR</sequence>
<organism evidence="4 5">
    <name type="scientific">Aeromonas salmonicida</name>
    <dbReference type="NCBI Taxonomy" id="645"/>
    <lineage>
        <taxon>Bacteria</taxon>
        <taxon>Pseudomonadati</taxon>
        <taxon>Pseudomonadota</taxon>
        <taxon>Gammaproteobacteria</taxon>
        <taxon>Aeromonadales</taxon>
        <taxon>Aeromonadaceae</taxon>
        <taxon>Aeromonas</taxon>
    </lineage>
</organism>
<gene>
    <name evidence="4" type="ORF">DEU50_102215</name>
</gene>
<feature type="transmembrane region" description="Helical" evidence="2">
    <location>
        <begin position="170"/>
        <end position="191"/>
    </location>
</feature>
<dbReference type="EMBL" id="QLLM01000002">
    <property type="protein sequence ID" value="RAJ07786.1"/>
    <property type="molecule type" value="Genomic_DNA"/>
</dbReference>
<dbReference type="InterPro" id="IPR000160">
    <property type="entry name" value="GGDEF_dom"/>
</dbReference>
<dbReference type="AlphaFoldDB" id="A0AAX1PMY8"/>
<keyword evidence="2" id="KW-1133">Transmembrane helix</keyword>
<dbReference type="PANTHER" id="PTHR45138">
    <property type="entry name" value="REGULATORY COMPONENTS OF SENSORY TRANSDUCTION SYSTEM"/>
    <property type="match status" value="1"/>
</dbReference>
<protein>
    <recommendedName>
        <fullName evidence="1">diguanylate cyclase</fullName>
        <ecNumber evidence="1">2.7.7.65</ecNumber>
    </recommendedName>
</protein>
<dbReference type="Gene3D" id="3.30.70.270">
    <property type="match status" value="1"/>
</dbReference>
<proteinExistence type="predicted"/>
<dbReference type="EC" id="2.7.7.65" evidence="1"/>
<evidence type="ECO:0000313" key="4">
    <source>
        <dbReference type="EMBL" id="RAJ07786.1"/>
    </source>
</evidence>
<keyword evidence="2" id="KW-0812">Transmembrane</keyword>
<accession>A0AAX1PMY8</accession>
<dbReference type="GO" id="GO:1902201">
    <property type="term" value="P:negative regulation of bacterial-type flagellum-dependent cell motility"/>
    <property type="evidence" value="ECO:0007669"/>
    <property type="project" value="TreeGrafter"/>
</dbReference>
<keyword evidence="2" id="KW-0472">Membrane</keyword>
<comment type="caution">
    <text evidence="4">The sequence shown here is derived from an EMBL/GenBank/DDBJ whole genome shotgun (WGS) entry which is preliminary data.</text>
</comment>
<dbReference type="GO" id="GO:0043709">
    <property type="term" value="P:cell adhesion involved in single-species biofilm formation"/>
    <property type="evidence" value="ECO:0007669"/>
    <property type="project" value="TreeGrafter"/>
</dbReference>
<dbReference type="CDD" id="cd01949">
    <property type="entry name" value="GGDEF"/>
    <property type="match status" value="1"/>
</dbReference>
<dbReference type="SMART" id="SM00267">
    <property type="entry name" value="GGDEF"/>
    <property type="match status" value="1"/>
</dbReference>
<dbReference type="SUPFAM" id="SSF55073">
    <property type="entry name" value="Nucleotide cyclase"/>
    <property type="match status" value="1"/>
</dbReference>
<dbReference type="Proteomes" id="UP000249422">
    <property type="component" value="Unassembled WGS sequence"/>
</dbReference>
<dbReference type="NCBIfam" id="TIGR00254">
    <property type="entry name" value="GGDEF"/>
    <property type="match status" value="1"/>
</dbReference>
<dbReference type="GO" id="GO:0052621">
    <property type="term" value="F:diguanylate cyclase activity"/>
    <property type="evidence" value="ECO:0007669"/>
    <property type="project" value="UniProtKB-EC"/>
</dbReference>
<dbReference type="Pfam" id="PF00990">
    <property type="entry name" value="GGDEF"/>
    <property type="match status" value="1"/>
</dbReference>
<dbReference type="PROSITE" id="PS50887">
    <property type="entry name" value="GGDEF"/>
    <property type="match status" value="1"/>
</dbReference>
<dbReference type="InterPro" id="IPR029787">
    <property type="entry name" value="Nucleotide_cyclase"/>
</dbReference>
<dbReference type="PANTHER" id="PTHR45138:SF6">
    <property type="entry name" value="DIGUANYLATE CYCLASE DGCN"/>
    <property type="match status" value="1"/>
</dbReference>